<comment type="similarity">
    <text evidence="2">Belongs to the metallo-dependent hydrolases superfamily. Hydantoinase/dihydropyrimidinase family.</text>
</comment>
<comment type="cofactor">
    <cofactor evidence="1">
        <name>Zn(2+)</name>
        <dbReference type="ChEBI" id="CHEBI:29105"/>
    </cofactor>
</comment>
<evidence type="ECO:0000256" key="5">
    <source>
        <dbReference type="PIRSR" id="PIRSR611778-50"/>
    </source>
</evidence>
<dbReference type="FunFam" id="3.20.20.140:FF:000174">
    <property type="entry name" value="Dihydropyrimidinase-related protein 2"/>
    <property type="match status" value="1"/>
</dbReference>
<evidence type="ECO:0000256" key="2">
    <source>
        <dbReference type="ARBA" id="ARBA00008829"/>
    </source>
</evidence>
<dbReference type="EC" id="3.5.2.2" evidence="7"/>
<dbReference type="PANTHER" id="PTHR11647:SF1">
    <property type="entry name" value="COLLAPSIN RESPONSE MEDIATOR PROTEIN"/>
    <property type="match status" value="1"/>
</dbReference>
<dbReference type="InterPro" id="IPR006680">
    <property type="entry name" value="Amidohydro-rel"/>
</dbReference>
<evidence type="ECO:0000256" key="4">
    <source>
        <dbReference type="ARBA" id="ARBA00022801"/>
    </source>
</evidence>
<dbReference type="InterPro" id="IPR050378">
    <property type="entry name" value="Metallo-dep_Hydrolases_sf"/>
</dbReference>
<gene>
    <name evidence="7" type="primary">hydA</name>
    <name evidence="7" type="ORF">OBO34_02690</name>
</gene>
<comment type="caution">
    <text evidence="7">The sequence shown here is derived from an EMBL/GenBank/DDBJ whole genome shotgun (WGS) entry which is preliminary data.</text>
</comment>
<feature type="domain" description="Amidohydrolase-related" evidence="6">
    <location>
        <begin position="52"/>
        <end position="442"/>
    </location>
</feature>
<name>A0A9J6QJG5_9FIRM</name>
<comment type="PTM">
    <text evidence="5">Carbamylation allows a single lysine to coordinate two divalent metal cations.</text>
</comment>
<keyword evidence="4 7" id="KW-0378">Hydrolase</keyword>
<dbReference type="RefSeq" id="WP_148398214.1">
    <property type="nucleotide sequence ID" value="NZ_JAOSHN010000001.1"/>
</dbReference>
<evidence type="ECO:0000256" key="3">
    <source>
        <dbReference type="ARBA" id="ARBA00022723"/>
    </source>
</evidence>
<dbReference type="Proteomes" id="UP001065549">
    <property type="component" value="Unassembled WGS sequence"/>
</dbReference>
<keyword evidence="3" id="KW-0479">Metal-binding</keyword>
<dbReference type="Pfam" id="PF01979">
    <property type="entry name" value="Amidohydro_1"/>
    <property type="match status" value="1"/>
</dbReference>
<dbReference type="CDD" id="cd01314">
    <property type="entry name" value="D-HYD"/>
    <property type="match status" value="1"/>
</dbReference>
<dbReference type="GO" id="GO:0004157">
    <property type="term" value="F:dihydropyrimidinase activity"/>
    <property type="evidence" value="ECO:0007669"/>
    <property type="project" value="UniProtKB-EC"/>
</dbReference>
<feature type="modified residue" description="N6-carboxylysine" evidence="5">
    <location>
        <position position="153"/>
    </location>
</feature>
<dbReference type="EMBL" id="JAOSHN010000001">
    <property type="protein sequence ID" value="MCU7377257.1"/>
    <property type="molecule type" value="Genomic_DNA"/>
</dbReference>
<organism evidence="7 8">
    <name type="scientific">Hominibacterium faecale</name>
    <dbReference type="NCBI Taxonomy" id="2839743"/>
    <lineage>
        <taxon>Bacteria</taxon>
        <taxon>Bacillati</taxon>
        <taxon>Bacillota</taxon>
        <taxon>Clostridia</taxon>
        <taxon>Peptostreptococcales</taxon>
        <taxon>Anaerovoracaceae</taxon>
        <taxon>Hominibacterium</taxon>
    </lineage>
</organism>
<dbReference type="Gene3D" id="3.20.20.140">
    <property type="entry name" value="Metal-dependent hydrolases"/>
    <property type="match status" value="1"/>
</dbReference>
<dbReference type="SUPFAM" id="SSF51338">
    <property type="entry name" value="Composite domain of metallo-dependent hydrolases"/>
    <property type="match status" value="2"/>
</dbReference>
<reference evidence="7" key="1">
    <citation type="submission" date="2022-09" db="EMBL/GenBank/DDBJ databases">
        <title>Culturomic study of gut microbiota in children with autism spectrum disorder.</title>
        <authorList>
            <person name="Efimov B.A."/>
            <person name="Chaplin A.V."/>
            <person name="Sokolova S.R."/>
            <person name="Pikina A.P."/>
            <person name="Korzhanova M."/>
            <person name="Belova V."/>
            <person name="Korostin D."/>
        </authorList>
    </citation>
    <scope>NUCLEOTIDE SEQUENCE</scope>
    <source>
        <strain evidence="7">ASD5510</strain>
    </source>
</reference>
<dbReference type="InterPro" id="IPR032466">
    <property type="entry name" value="Metal_Hydrolase"/>
</dbReference>
<proteinExistence type="inferred from homology"/>
<accession>A0A9J6QJG5</accession>
<evidence type="ECO:0000313" key="8">
    <source>
        <dbReference type="Proteomes" id="UP001065549"/>
    </source>
</evidence>
<evidence type="ECO:0000313" key="7">
    <source>
        <dbReference type="EMBL" id="MCU7377257.1"/>
    </source>
</evidence>
<protein>
    <submittedName>
        <fullName evidence="7">Dihydropyrimidinase</fullName>
        <ecNumber evidence="7">3.5.2.2</ecNumber>
    </submittedName>
</protein>
<dbReference type="InterPro" id="IPR011778">
    <property type="entry name" value="Hydantoinase/dihydroPyrase"/>
</dbReference>
<dbReference type="GO" id="GO:0046872">
    <property type="term" value="F:metal ion binding"/>
    <property type="evidence" value="ECO:0007669"/>
    <property type="project" value="UniProtKB-KW"/>
</dbReference>
<evidence type="ECO:0000259" key="6">
    <source>
        <dbReference type="Pfam" id="PF01979"/>
    </source>
</evidence>
<dbReference type="SUPFAM" id="SSF51556">
    <property type="entry name" value="Metallo-dependent hydrolases"/>
    <property type="match status" value="1"/>
</dbReference>
<dbReference type="NCBIfam" id="TIGR02033">
    <property type="entry name" value="D-hydantoinase"/>
    <property type="match status" value="1"/>
</dbReference>
<sequence length="470" mass="51433">MKTLIKNGTIITAYEEFEGDILIEEEKIVDIGKDLAASCVKVDKIIDASGKLVFPGGVDQHTHYDAQGTVGDKNTAGYETTDNAIVGGTTTFVEFVPQEEGMGLIDSAEYRKKHRAEGKICVDYALHALVTDVKPAIFDEVEKLPEYGISTIKVFMAYPGSYLHADDGTLMRILEKSKNVGVTTFVHAENGEIIEFLRDECVRSGNTAPKYHYLSRPPVSESEAARRAIYLAKAAAAPLFIVHMTCEEALEELRIAKSGRLNVYGETCTHYLVTTKAALDNPDFMEAAKYICSPALRDEKDCEALWEALDSGLLSAVSSDHCGISLKEMKLAGKDDFTKVPNGAPGAGDRLNMVWTNGVAKGRISKTKFVEICATNPAKINGIYPRKGHIGIGSDADLVIFDPQYKGVVRQRDNPNGIDYNIFEGREQIGRPETVLLRGKVVVENARFTGKKGQGTFIKAKPYGACYRGL</sequence>
<dbReference type="PANTHER" id="PTHR11647">
    <property type="entry name" value="HYDRANTOINASE/DIHYDROPYRIMIDINASE FAMILY MEMBER"/>
    <property type="match status" value="1"/>
</dbReference>
<dbReference type="InterPro" id="IPR011059">
    <property type="entry name" value="Metal-dep_hydrolase_composite"/>
</dbReference>
<dbReference type="AlphaFoldDB" id="A0A9J6QJG5"/>
<dbReference type="GO" id="GO:0005829">
    <property type="term" value="C:cytosol"/>
    <property type="evidence" value="ECO:0007669"/>
    <property type="project" value="TreeGrafter"/>
</dbReference>
<evidence type="ECO:0000256" key="1">
    <source>
        <dbReference type="ARBA" id="ARBA00001947"/>
    </source>
</evidence>
<keyword evidence="8" id="KW-1185">Reference proteome</keyword>
<dbReference type="Gene3D" id="2.30.40.10">
    <property type="entry name" value="Urease, subunit C, domain 1"/>
    <property type="match status" value="1"/>
</dbReference>